<dbReference type="SUPFAM" id="SSF52540">
    <property type="entry name" value="P-loop containing nucleoside triphosphate hydrolases"/>
    <property type="match status" value="2"/>
</dbReference>
<evidence type="ECO:0000313" key="15">
    <source>
        <dbReference type="Proteomes" id="UP000318384"/>
    </source>
</evidence>
<keyword evidence="1 10" id="KW-0813">Transport</keyword>
<protein>
    <recommendedName>
        <fullName evidence="10">Protein translocase subunit SecA</fullName>
        <ecNumber evidence="10">7.4.2.8</ecNumber>
    </recommendedName>
</protein>
<keyword evidence="5 10" id="KW-0067">ATP-binding</keyword>
<keyword evidence="3 10" id="KW-0963">Cytoplasm</keyword>
<dbReference type="Gene3D" id="3.40.50.300">
    <property type="entry name" value="P-loop containing nucleotide triphosphate hydrolases"/>
    <property type="match status" value="2"/>
</dbReference>
<dbReference type="Gene3D" id="3.90.1440.10">
    <property type="entry name" value="SecA, preprotein cross-linking domain"/>
    <property type="match status" value="1"/>
</dbReference>
<dbReference type="PROSITE" id="PS51192">
    <property type="entry name" value="HELICASE_ATP_BIND_1"/>
    <property type="match status" value="1"/>
</dbReference>
<evidence type="ECO:0000256" key="2">
    <source>
        <dbReference type="ARBA" id="ARBA00022475"/>
    </source>
</evidence>
<dbReference type="GO" id="GO:0065002">
    <property type="term" value="P:intracellular protein transmembrane transport"/>
    <property type="evidence" value="ECO:0007669"/>
    <property type="project" value="UniProtKB-UniRule"/>
</dbReference>
<dbReference type="GO" id="GO:0031522">
    <property type="term" value="C:cell envelope Sec protein transport complex"/>
    <property type="evidence" value="ECO:0007669"/>
    <property type="project" value="TreeGrafter"/>
</dbReference>
<dbReference type="Proteomes" id="UP000318384">
    <property type="component" value="Chromosome"/>
</dbReference>
<feature type="domain" description="SecA family profile" evidence="13">
    <location>
        <begin position="12"/>
        <end position="609"/>
    </location>
</feature>
<evidence type="ECO:0000313" key="14">
    <source>
        <dbReference type="EMBL" id="QDU06910.1"/>
    </source>
</evidence>
<keyword evidence="2 10" id="KW-1003">Cell membrane</keyword>
<dbReference type="HAMAP" id="MF_01382">
    <property type="entry name" value="SecA"/>
    <property type="match status" value="1"/>
</dbReference>
<dbReference type="InterPro" id="IPR000185">
    <property type="entry name" value="SecA"/>
</dbReference>
<dbReference type="PROSITE" id="PS01312">
    <property type="entry name" value="SECA"/>
    <property type="match status" value="1"/>
</dbReference>
<evidence type="ECO:0000259" key="11">
    <source>
        <dbReference type="PROSITE" id="PS51192"/>
    </source>
</evidence>
<dbReference type="PROSITE" id="PS51194">
    <property type="entry name" value="HELICASE_CTER"/>
    <property type="match status" value="1"/>
</dbReference>
<keyword evidence="4 10" id="KW-0547">Nucleotide-binding</keyword>
<dbReference type="PANTHER" id="PTHR30612">
    <property type="entry name" value="SECA INNER MEMBRANE COMPONENT OF SEC PROTEIN SECRETION SYSTEM"/>
    <property type="match status" value="1"/>
</dbReference>
<dbReference type="InterPro" id="IPR014018">
    <property type="entry name" value="SecA_motor_DEAD"/>
</dbReference>
<evidence type="ECO:0000256" key="1">
    <source>
        <dbReference type="ARBA" id="ARBA00022448"/>
    </source>
</evidence>
<dbReference type="GO" id="GO:0043952">
    <property type="term" value="P:protein transport by the Sec complex"/>
    <property type="evidence" value="ECO:0007669"/>
    <property type="project" value="TreeGrafter"/>
</dbReference>
<dbReference type="InterPro" id="IPR014001">
    <property type="entry name" value="Helicase_ATP-bd"/>
</dbReference>
<sequence length="655" mass="73630">MVIVVNFISSLTERLRVFLLTGENEIPAPWWDIIEQIQILQEGLSSYSDSQLFDEWHSLRYRAQSGESLTKIMPEAFAVVSEQMKRHLGMTPYSVQYLGAFAMHEGAIAEMQTGEGKTLTAALTLCLNALLDHGIHIATANDYLAKRDANWLSPVYHSLGMTVGVITTTSSLSERQAAYECDITYGTAREFGFDYLRDLLASPEFDTIISSRRRQLFGQRDQQREQQFLNSRQPYMVIIDEADSILIDEARTPLIIGQTNAIEEEQLAVACEWSANHVGKLKEEVHYIAHGPQRGMELTEAGRRIVREMLLQHDAPSGLDTGTAYLSSERALRVQNYFQKGRDYVIRDEKVAIVDEFTGRISEGRMWQNGIHQAIEAKEGLDITSPTKVGAQTTVQELFSRYPRRAGMTGTAESAAGELKKIYNTPVIKIPTNLPSKRQVLAEQVFLTAEEKWAAIVSETIAMQRRGRPVLIGTRSVNLSNQLSAQLLQAGLDHEVLHALNHENEAAIIKQAGQPGRITVATNMAGRGTDIILDQEVIKSGGLHVICSELHESARIDRQLTGRSARQGDPGSARIFLSFEDDILTTGLGIQRSQELYSTYRESSQDLKTAVRYFYQAQKRVEKHHEQQRVELVDRINQRRQTLQQMGQHANLDVH</sequence>
<keyword evidence="7 10" id="KW-1278">Translocase</keyword>
<dbReference type="Pfam" id="PF21090">
    <property type="entry name" value="P-loop_SecA"/>
    <property type="match status" value="1"/>
</dbReference>
<name>A0A517WNR8_9PLAN</name>
<organism evidence="14 15">
    <name type="scientific">Gimesia aquarii</name>
    <dbReference type="NCBI Taxonomy" id="2527964"/>
    <lineage>
        <taxon>Bacteria</taxon>
        <taxon>Pseudomonadati</taxon>
        <taxon>Planctomycetota</taxon>
        <taxon>Planctomycetia</taxon>
        <taxon>Planctomycetales</taxon>
        <taxon>Planctomycetaceae</taxon>
        <taxon>Gimesia</taxon>
    </lineage>
</organism>
<reference evidence="14 15" key="1">
    <citation type="submission" date="2019-03" db="EMBL/GenBank/DDBJ databases">
        <title>Deep-cultivation of Planctomycetes and their phenomic and genomic characterization uncovers novel biology.</title>
        <authorList>
            <person name="Wiegand S."/>
            <person name="Jogler M."/>
            <person name="Boedeker C."/>
            <person name="Pinto D."/>
            <person name="Vollmers J."/>
            <person name="Rivas-Marin E."/>
            <person name="Kohn T."/>
            <person name="Peeters S.H."/>
            <person name="Heuer A."/>
            <person name="Rast P."/>
            <person name="Oberbeckmann S."/>
            <person name="Bunk B."/>
            <person name="Jeske O."/>
            <person name="Meyerdierks A."/>
            <person name="Storesund J.E."/>
            <person name="Kallscheuer N."/>
            <person name="Luecker S."/>
            <person name="Lage O.M."/>
            <person name="Pohl T."/>
            <person name="Merkel B.J."/>
            <person name="Hornburger P."/>
            <person name="Mueller R.-W."/>
            <person name="Bruemmer F."/>
            <person name="Labrenz M."/>
            <person name="Spormann A.M."/>
            <person name="Op den Camp H."/>
            <person name="Overmann J."/>
            <person name="Amann R."/>
            <person name="Jetten M.S.M."/>
            <person name="Mascher T."/>
            <person name="Medema M.H."/>
            <person name="Devos D.P."/>
            <person name="Kaster A.-K."/>
            <person name="Ovreas L."/>
            <person name="Rohde M."/>
            <person name="Galperin M.Y."/>
            <person name="Jogler C."/>
        </authorList>
    </citation>
    <scope>NUCLEOTIDE SEQUENCE [LARGE SCALE GENOMIC DNA]</scope>
    <source>
        <strain evidence="14 15">V202</strain>
    </source>
</reference>
<dbReference type="InterPro" id="IPR001650">
    <property type="entry name" value="Helicase_C-like"/>
</dbReference>
<dbReference type="EC" id="7.4.2.8" evidence="10"/>
<dbReference type="PRINTS" id="PR00906">
    <property type="entry name" value="SECA"/>
</dbReference>
<dbReference type="CDD" id="cd18803">
    <property type="entry name" value="SF2_C_secA"/>
    <property type="match status" value="1"/>
</dbReference>
<dbReference type="GO" id="GO:0008564">
    <property type="term" value="F:protein-exporting ATPase activity"/>
    <property type="evidence" value="ECO:0007669"/>
    <property type="project" value="UniProtKB-EC"/>
</dbReference>
<evidence type="ECO:0000256" key="5">
    <source>
        <dbReference type="ARBA" id="ARBA00022840"/>
    </source>
</evidence>
<dbReference type="GO" id="GO:0017038">
    <property type="term" value="P:protein import"/>
    <property type="evidence" value="ECO:0007669"/>
    <property type="project" value="InterPro"/>
</dbReference>
<evidence type="ECO:0000256" key="6">
    <source>
        <dbReference type="ARBA" id="ARBA00022927"/>
    </source>
</evidence>
<keyword evidence="8 10" id="KW-0811">Translocation</keyword>
<dbReference type="InterPro" id="IPR044722">
    <property type="entry name" value="SecA_SF2_C"/>
</dbReference>
<dbReference type="SMART" id="SM00958">
    <property type="entry name" value="SecA_PP_bind"/>
    <property type="match status" value="1"/>
</dbReference>
<dbReference type="SMART" id="SM00957">
    <property type="entry name" value="SecA_DEAD"/>
    <property type="match status" value="1"/>
</dbReference>
<dbReference type="SUPFAM" id="SSF81767">
    <property type="entry name" value="Pre-protein crosslinking domain of SecA"/>
    <property type="match status" value="1"/>
</dbReference>
<dbReference type="Pfam" id="PF01043">
    <property type="entry name" value="SecA_PP_bind"/>
    <property type="match status" value="1"/>
</dbReference>
<dbReference type="InterPro" id="IPR027417">
    <property type="entry name" value="P-loop_NTPase"/>
</dbReference>
<dbReference type="InterPro" id="IPR011130">
    <property type="entry name" value="SecA_preprotein_X-link_dom"/>
</dbReference>
<dbReference type="GO" id="GO:0005524">
    <property type="term" value="F:ATP binding"/>
    <property type="evidence" value="ECO:0007669"/>
    <property type="project" value="UniProtKB-UniRule"/>
</dbReference>
<evidence type="ECO:0000259" key="13">
    <source>
        <dbReference type="PROSITE" id="PS51196"/>
    </source>
</evidence>
<accession>A0A517WNR8</accession>
<comment type="catalytic activity">
    <reaction evidence="10">
        <text>ATP + H2O + cellular proteinSide 1 = ADP + phosphate + cellular proteinSide 2.</text>
        <dbReference type="EC" id="7.4.2.8"/>
    </reaction>
</comment>
<dbReference type="EMBL" id="CP037422">
    <property type="protein sequence ID" value="QDU06910.1"/>
    <property type="molecule type" value="Genomic_DNA"/>
</dbReference>
<evidence type="ECO:0000256" key="3">
    <source>
        <dbReference type="ARBA" id="ARBA00022490"/>
    </source>
</evidence>
<proteinExistence type="inferred from homology"/>
<dbReference type="GO" id="GO:0006605">
    <property type="term" value="P:protein targeting"/>
    <property type="evidence" value="ECO:0007669"/>
    <property type="project" value="UniProtKB-UniRule"/>
</dbReference>
<keyword evidence="6 10" id="KW-0653">Protein transport</keyword>
<evidence type="ECO:0000256" key="8">
    <source>
        <dbReference type="ARBA" id="ARBA00023010"/>
    </source>
</evidence>
<comment type="subunit">
    <text evidence="10">Monomer and homodimer. Part of the essential Sec protein translocation apparatus which comprises SecA, SecYEG and auxiliary proteins SecDF. Other proteins may also be involved.</text>
</comment>
<evidence type="ECO:0000256" key="7">
    <source>
        <dbReference type="ARBA" id="ARBA00022967"/>
    </source>
</evidence>
<gene>
    <name evidence="10" type="primary">secA</name>
    <name evidence="14" type="ORF">V202x_02540</name>
</gene>
<evidence type="ECO:0000256" key="10">
    <source>
        <dbReference type="HAMAP-Rule" id="MF_01382"/>
    </source>
</evidence>
<feature type="domain" description="Helicase C-terminal" evidence="12">
    <location>
        <begin position="441"/>
        <end position="615"/>
    </location>
</feature>
<comment type="function">
    <text evidence="10">Part of the Sec protein translocase complex. Interacts with the SecYEG preprotein conducting channel. Has a central role in coupling the hydrolysis of ATP to the transfer of proteins into and across the cell membrane, serving as an ATP-driven molecular motor driving the stepwise translocation of polypeptide chains across the membrane.</text>
</comment>
<dbReference type="GO" id="GO:0005886">
    <property type="term" value="C:plasma membrane"/>
    <property type="evidence" value="ECO:0007669"/>
    <property type="project" value="UniProtKB-SubCell"/>
</dbReference>
<dbReference type="InterPro" id="IPR036670">
    <property type="entry name" value="SecA_X-link_sf"/>
</dbReference>
<feature type="binding site" evidence="10">
    <location>
        <position position="530"/>
    </location>
    <ligand>
        <name>ATP</name>
        <dbReference type="ChEBI" id="CHEBI:30616"/>
    </ligand>
</feature>
<dbReference type="GO" id="GO:0005829">
    <property type="term" value="C:cytosol"/>
    <property type="evidence" value="ECO:0007669"/>
    <property type="project" value="TreeGrafter"/>
</dbReference>
<keyword evidence="15" id="KW-1185">Reference proteome</keyword>
<comment type="similarity">
    <text evidence="10">Belongs to the SecA family.</text>
</comment>
<comment type="subcellular location">
    <subcellularLocation>
        <location evidence="10">Cell membrane</location>
        <topology evidence="10">Peripheral membrane protein</topology>
        <orientation evidence="10">Cytoplasmic side</orientation>
    </subcellularLocation>
    <subcellularLocation>
        <location evidence="10">Cytoplasm</location>
    </subcellularLocation>
    <text evidence="10">Distribution is 50-50.</text>
</comment>
<feature type="binding site" evidence="10">
    <location>
        <position position="96"/>
    </location>
    <ligand>
        <name>ATP</name>
        <dbReference type="ChEBI" id="CHEBI:30616"/>
    </ligand>
</feature>
<evidence type="ECO:0000256" key="4">
    <source>
        <dbReference type="ARBA" id="ARBA00022741"/>
    </source>
</evidence>
<evidence type="ECO:0000259" key="12">
    <source>
        <dbReference type="PROSITE" id="PS51194"/>
    </source>
</evidence>
<evidence type="ECO:0000256" key="9">
    <source>
        <dbReference type="ARBA" id="ARBA00023136"/>
    </source>
</evidence>
<dbReference type="PANTHER" id="PTHR30612:SF0">
    <property type="entry name" value="CHLOROPLAST PROTEIN-TRANSPORTING ATPASE"/>
    <property type="match status" value="1"/>
</dbReference>
<dbReference type="CDD" id="cd17928">
    <property type="entry name" value="DEXDc_SecA"/>
    <property type="match status" value="1"/>
</dbReference>
<dbReference type="InterPro" id="IPR020937">
    <property type="entry name" value="SecA_CS"/>
</dbReference>
<dbReference type="PROSITE" id="PS51196">
    <property type="entry name" value="SECA_MOTOR_DEAD"/>
    <property type="match status" value="1"/>
</dbReference>
<dbReference type="Pfam" id="PF07517">
    <property type="entry name" value="SecA_DEAD"/>
    <property type="match status" value="1"/>
</dbReference>
<dbReference type="AlphaFoldDB" id="A0A517WNR8"/>
<keyword evidence="9 10" id="KW-0472">Membrane</keyword>
<feature type="binding site" evidence="10">
    <location>
        <begin position="114"/>
        <end position="118"/>
    </location>
    <ligand>
        <name>ATP</name>
        <dbReference type="ChEBI" id="CHEBI:30616"/>
    </ligand>
</feature>
<dbReference type="InterPro" id="IPR011115">
    <property type="entry name" value="SecA_DEAD"/>
</dbReference>
<feature type="domain" description="Helicase ATP-binding" evidence="11">
    <location>
        <begin position="98"/>
        <end position="278"/>
    </location>
</feature>
<dbReference type="FunFam" id="3.40.50.300:FF:000429">
    <property type="entry name" value="Preprotein translocase subunit SecA"/>
    <property type="match status" value="1"/>
</dbReference>